<dbReference type="InterPro" id="IPR017853">
    <property type="entry name" value="GH"/>
</dbReference>
<evidence type="ECO:0000256" key="14">
    <source>
        <dbReference type="ARBA" id="ARBA00023295"/>
    </source>
</evidence>
<keyword evidence="9" id="KW-0328">Glycosyltransferase</keyword>
<dbReference type="PANTHER" id="PTHR10569:SF2">
    <property type="entry name" value="GLYCOGEN DEBRANCHING ENZYME"/>
    <property type="match status" value="1"/>
</dbReference>
<evidence type="ECO:0000313" key="22">
    <source>
        <dbReference type="Proteomes" id="UP001642483"/>
    </source>
</evidence>
<dbReference type="InterPro" id="IPR006421">
    <property type="entry name" value="Glycogen_debranch_met"/>
</dbReference>
<dbReference type="InterPro" id="IPR010401">
    <property type="entry name" value="AGL/Gdb1"/>
</dbReference>
<comment type="catalytic activity">
    <reaction evidence="2">
        <text>Hydrolysis of (1-&gt;6)-alpha-D-glucosidic branch linkages in glycogen phosphorylase limit dextrin.</text>
        <dbReference type="EC" id="3.2.1.33"/>
    </reaction>
</comment>
<dbReference type="EMBL" id="CAWYQH010000103">
    <property type="protein sequence ID" value="CAK8687105.1"/>
    <property type="molecule type" value="Genomic_DNA"/>
</dbReference>
<keyword evidence="22" id="KW-1185">Reference proteome</keyword>
<comment type="function">
    <text evidence="3">Multifunctional enzyme acting as 1,4-alpha-D-glucan:1,4-alpha-D-glucan 4-alpha-D-glycosyltransferase and amylo-1,6-glucosidase in glycogen degradation.</text>
</comment>
<feature type="domain" description="Glycogen debranching enzyme central" evidence="20">
    <location>
        <begin position="697"/>
        <end position="969"/>
    </location>
</feature>
<evidence type="ECO:0000256" key="12">
    <source>
        <dbReference type="ARBA" id="ARBA00023056"/>
    </source>
</evidence>
<dbReference type="InterPro" id="IPR029436">
    <property type="entry name" value="AGL_euk_N"/>
</dbReference>
<comment type="subcellular location">
    <subcellularLocation>
        <location evidence="4">Cytoplasm</location>
    </subcellularLocation>
</comment>
<dbReference type="InterPro" id="IPR032788">
    <property type="entry name" value="AGL_central"/>
</dbReference>
<evidence type="ECO:0000256" key="1">
    <source>
        <dbReference type="ARBA" id="ARBA00000439"/>
    </source>
</evidence>
<evidence type="ECO:0000256" key="16">
    <source>
        <dbReference type="ARBA" id="ARBA00031477"/>
    </source>
</evidence>
<dbReference type="Pfam" id="PF14699">
    <property type="entry name" value="hGDE_N"/>
    <property type="match status" value="1"/>
</dbReference>
<evidence type="ECO:0000256" key="9">
    <source>
        <dbReference type="ARBA" id="ARBA00022676"/>
    </source>
</evidence>
<evidence type="ECO:0000256" key="6">
    <source>
        <dbReference type="ARBA" id="ARBA00012778"/>
    </source>
</evidence>
<dbReference type="Pfam" id="PF14702">
    <property type="entry name" value="hGDE_central"/>
    <property type="match status" value="1"/>
</dbReference>
<evidence type="ECO:0000256" key="4">
    <source>
        <dbReference type="ARBA" id="ARBA00004496"/>
    </source>
</evidence>
<dbReference type="SUPFAM" id="SSF48208">
    <property type="entry name" value="Six-hairpin glycosidases"/>
    <property type="match status" value="1"/>
</dbReference>
<evidence type="ECO:0000259" key="18">
    <source>
        <dbReference type="Pfam" id="PF14699"/>
    </source>
</evidence>
<evidence type="ECO:0000256" key="11">
    <source>
        <dbReference type="ARBA" id="ARBA00022801"/>
    </source>
</evidence>
<keyword evidence="10" id="KW-0808">Transferase</keyword>
<organism evidence="21 22">
    <name type="scientific">Clavelina lepadiformis</name>
    <name type="common">Light-bulb sea squirt</name>
    <name type="synonym">Ascidia lepadiformis</name>
    <dbReference type="NCBI Taxonomy" id="159417"/>
    <lineage>
        <taxon>Eukaryota</taxon>
        <taxon>Metazoa</taxon>
        <taxon>Chordata</taxon>
        <taxon>Tunicata</taxon>
        <taxon>Ascidiacea</taxon>
        <taxon>Aplousobranchia</taxon>
        <taxon>Clavelinidae</taxon>
        <taxon>Clavelina</taxon>
    </lineage>
</organism>
<evidence type="ECO:0000256" key="7">
    <source>
        <dbReference type="ARBA" id="ARBA00020723"/>
    </source>
</evidence>
<feature type="domain" description="Glycogen debranching enzyme C-terminal" evidence="17">
    <location>
        <begin position="1067"/>
        <end position="1508"/>
    </location>
</feature>
<dbReference type="InterPro" id="IPR032792">
    <property type="entry name" value="AGL_glucanoTrfase"/>
</dbReference>
<comment type="catalytic activity">
    <reaction evidence="1">
        <text>Transfers a segment of a (1-&gt;4)-alpha-D-glucan to a new position in an acceptor, which may be glucose or a (1-&gt;4)-alpha-D-glucan.</text>
        <dbReference type="EC" id="2.4.1.25"/>
    </reaction>
</comment>
<comment type="caution">
    <text evidence="21">The sequence shown here is derived from an EMBL/GenBank/DDBJ whole genome shotgun (WGS) entry which is preliminary data.</text>
</comment>
<feature type="domain" description="Glycogen debranching enzyme glucanotransferase" evidence="19">
    <location>
        <begin position="123"/>
        <end position="551"/>
    </location>
</feature>
<gene>
    <name evidence="21" type="ORF">CVLEPA_LOCUS19140</name>
</gene>
<dbReference type="NCBIfam" id="TIGR01531">
    <property type="entry name" value="glyc_debranch"/>
    <property type="match status" value="1"/>
</dbReference>
<dbReference type="Pfam" id="PF06202">
    <property type="entry name" value="GDE_C"/>
    <property type="match status" value="1"/>
</dbReference>
<sequence>MEMSSQIRILKLVNGEHNDSVLYRLQKGWILHFMLGPTLASHNVSIFCNVPNSGETYERCKYRLLKWNAKSKSSGDQLNYFAPVKLNSAGSFEYYFQYDNKKAGSGYFIVDPSLLIGPDNHLLPLDAICMHTVLPKLLGPFTEWKDRLKVSKESGYNAIHFTPIQKLGCSNSSYSLADQLALNPSFANGLKSPITVEDVKSLVEELRQDWMMLSVTDVVWNHTATNSPWLQENPECAFNLSNCPYLRPAYILDRAVLHLSLDVAKGKYREAFPDSKISNDKDLSRLRDILLKKVIPPLKLWEFYQVDVDAEVSKFEHELKSASNKVRDHDNTAKINIIQDKTFKRRNCFIDLEVALRQFCAGSFNATESLEAFRSTLVWLNKLNKEVVEEDMKAAVNNIISTVTYERLADNGPKCIEINKTSPLCTPYFNHFFPDTSVHDEESNIVNVDDKAKFIMAHNGWVMGDDVLKNFAEYPGKVYFRRELVCWGDSVKLRYGSSSESCPTLWQRMKQYTEEMAGVFHGIRIDNCHSTPIHVAEYMLDSARKIRPDLYVFAELFTGREDVDNIFVNRLGITSLIREALNAWDAHELGRLVYMYGGEPMSSFMQPSKHLLKPSRAHALFCDITHDNESMILKRSVHDLVPTGALVAMACCASGSNRGHDEMTPHHIHVVKEQRFYKKWAPNPNSYSFECAGNKSGVLKAKRLLNVLHQTMALNGFNQVFIDQRTQDVVAVTRHNPKSHYSYVMIAHTSFHDSNDCHGSVQKVWKDVPSLTVEGHIMGIALEIKPTEPSLVTSQYVKTFTKQESLINGLDNYNLFVETDLPCGMSTCCEIELAKGGTAHVVHFTDFPPGSVIVLRVKMLESADKGINGIRKIISALSHDEKSGFDDIVSGLDLHVLNRVLFHCKEEELSDGLGIGAYGIPGWEDLRYCGIAGIAFPIARIRDGNDVGHPICTNLREGNWLMDYISMRLQKHKETSALGDWYASCFEILGKIPRYLVPAYFELVISLTHEKLLRACWNQMSLFVKDGSTFIKSLALGTVALCGCIRGANLPPLHPDVSGLLNSEEDGCKAVSMAAGLPHFSSGIMRCWGRDTFIAMHGLQLVTGQHRDARNLILAFAECIRHGLIPNLLGEGKISRYNCRDAVWFWLQCIQDLCECDSYQLLQLPVARFFPTDDSQPQPVGTQTQRLYDVIQEVLQRHVDGISFRERNAGTGIDANMSDEGFDVKVGIDLKTGFVYGGNEHNCGTWMDKMGESERAKTKGIPATPRDGSAVELIGLCKSAVSWLQRANNSGQYPYDGVFTKDKDKVQAKLTWSQWNGLIAENFEQHFYVGDNDSSQLVHKRYIYKDTIGANHPWCDYQLRPNFPVAMVYAPEMFDVDHAWRALEIAQAKLLGPLGMKTLDPDDMQYRGDYDNGNDSEDRSVAHGFNYHQGPEWLWPVGYFLRAKLHFARKLGPEKLKETVDFIRSFIVNHQLYLENSPWCGLPELTNSNGSYCRDSCPIQAWSHATLLDLLCDMSQL</sequence>
<evidence type="ECO:0000256" key="3">
    <source>
        <dbReference type="ARBA" id="ARBA00003530"/>
    </source>
</evidence>
<dbReference type="EC" id="3.2.1.33" evidence="6"/>
<keyword evidence="12" id="KW-0320">Glycogen biosynthesis</keyword>
<reference evidence="21 22" key="1">
    <citation type="submission" date="2024-02" db="EMBL/GenBank/DDBJ databases">
        <authorList>
            <person name="Daric V."/>
            <person name="Darras S."/>
        </authorList>
    </citation>
    <scope>NUCLEOTIDE SEQUENCE [LARGE SCALE GENOMIC DNA]</scope>
</reference>
<protein>
    <recommendedName>
        <fullName evidence="7">Glycogen debranching enzyme</fullName>
        <ecNumber evidence="5">2.4.1.25</ecNumber>
        <ecNumber evidence="6">3.2.1.33</ecNumber>
    </recommendedName>
    <alternativeName>
        <fullName evidence="16">Glycogen debrancher</fullName>
    </alternativeName>
</protein>
<dbReference type="PANTHER" id="PTHR10569">
    <property type="entry name" value="GLYCOGEN DEBRANCHING ENZYME"/>
    <property type="match status" value="1"/>
</dbReference>
<dbReference type="Pfam" id="PF14701">
    <property type="entry name" value="hDGE_amylase"/>
    <property type="match status" value="1"/>
</dbReference>
<evidence type="ECO:0000256" key="10">
    <source>
        <dbReference type="ARBA" id="ARBA00022679"/>
    </source>
</evidence>
<dbReference type="Gene3D" id="3.20.20.80">
    <property type="entry name" value="Glycosidases"/>
    <property type="match status" value="2"/>
</dbReference>
<name>A0ABP0GAG5_CLALP</name>
<comment type="similarity">
    <text evidence="15">Belongs to the glycogen debranching enzyme family.</text>
</comment>
<evidence type="ECO:0000256" key="2">
    <source>
        <dbReference type="ARBA" id="ARBA00000927"/>
    </source>
</evidence>
<dbReference type="EC" id="2.4.1.25" evidence="5"/>
<evidence type="ECO:0000259" key="19">
    <source>
        <dbReference type="Pfam" id="PF14701"/>
    </source>
</evidence>
<accession>A0ABP0GAG5</accession>
<evidence type="ECO:0000256" key="5">
    <source>
        <dbReference type="ARBA" id="ARBA00012560"/>
    </source>
</evidence>
<evidence type="ECO:0000256" key="8">
    <source>
        <dbReference type="ARBA" id="ARBA00022490"/>
    </source>
</evidence>
<keyword evidence="13" id="KW-0511">Multifunctional enzyme</keyword>
<dbReference type="CDD" id="cd11327">
    <property type="entry name" value="AmyAc_Glg_debranch_2"/>
    <property type="match status" value="1"/>
</dbReference>
<keyword evidence="11" id="KW-0378">Hydrolase</keyword>
<proteinExistence type="inferred from homology"/>
<keyword evidence="8" id="KW-0963">Cytoplasm</keyword>
<evidence type="ECO:0000259" key="17">
    <source>
        <dbReference type="Pfam" id="PF06202"/>
    </source>
</evidence>
<evidence type="ECO:0000259" key="20">
    <source>
        <dbReference type="Pfam" id="PF14702"/>
    </source>
</evidence>
<feature type="domain" description="Eukaryotic glycogen debranching enzyme N-terminal" evidence="18">
    <location>
        <begin position="31"/>
        <end position="116"/>
    </location>
</feature>
<dbReference type="SUPFAM" id="SSF51445">
    <property type="entry name" value="(Trans)glycosidases"/>
    <property type="match status" value="1"/>
</dbReference>
<dbReference type="InterPro" id="IPR032790">
    <property type="entry name" value="GDE_C"/>
</dbReference>
<dbReference type="Proteomes" id="UP001642483">
    <property type="component" value="Unassembled WGS sequence"/>
</dbReference>
<dbReference type="InterPro" id="IPR008928">
    <property type="entry name" value="6-hairpin_glycosidase_sf"/>
</dbReference>
<evidence type="ECO:0000256" key="13">
    <source>
        <dbReference type="ARBA" id="ARBA00023268"/>
    </source>
</evidence>
<evidence type="ECO:0000313" key="21">
    <source>
        <dbReference type="EMBL" id="CAK8687105.1"/>
    </source>
</evidence>
<keyword evidence="14" id="KW-0326">Glycosidase</keyword>
<evidence type="ECO:0000256" key="15">
    <source>
        <dbReference type="ARBA" id="ARBA00025780"/>
    </source>
</evidence>